<reference evidence="3" key="1">
    <citation type="submission" date="2014-05" db="EMBL/GenBank/DDBJ databases">
        <authorList>
            <person name="Kube M."/>
        </authorList>
    </citation>
    <scope>NUCLEOTIDE SEQUENCE [LARGE SCALE GENOMIC DNA]</scope>
</reference>
<dbReference type="PATRIC" id="fig|35623.3.peg.880"/>
<keyword evidence="2" id="KW-0695">RNA-directed DNA polymerase</keyword>
<dbReference type="InterPro" id="IPR000477">
    <property type="entry name" value="RT_dom"/>
</dbReference>
<evidence type="ECO:0000313" key="3">
    <source>
        <dbReference type="Proteomes" id="UP000032434"/>
    </source>
</evidence>
<organism evidence="2 3">
    <name type="scientific">Acholeplasma oculi</name>
    <dbReference type="NCBI Taxonomy" id="35623"/>
    <lineage>
        <taxon>Bacteria</taxon>
        <taxon>Bacillati</taxon>
        <taxon>Mycoplasmatota</taxon>
        <taxon>Mollicutes</taxon>
        <taxon>Acholeplasmatales</taxon>
        <taxon>Acholeplasmataceae</taxon>
        <taxon>Acholeplasma</taxon>
    </lineage>
</organism>
<accession>A0A061AAT0</accession>
<evidence type="ECO:0000313" key="2">
    <source>
        <dbReference type="EMBL" id="CDR30953.1"/>
    </source>
</evidence>
<dbReference type="STRING" id="35623.Aocu_08800"/>
<dbReference type="RefSeq" id="WP_045749426.1">
    <property type="nucleotide sequence ID" value="NZ_FUZK01000001.1"/>
</dbReference>
<proteinExistence type="predicted"/>
<keyword evidence="3" id="KW-1185">Reference proteome</keyword>
<gene>
    <name evidence="2" type="ORF">Aocu_08800</name>
</gene>
<dbReference type="AlphaFoldDB" id="A0A061AAT0"/>
<dbReference type="EMBL" id="LK028559">
    <property type="protein sequence ID" value="CDR30953.1"/>
    <property type="molecule type" value="Genomic_DNA"/>
</dbReference>
<dbReference type="Proteomes" id="UP000032434">
    <property type="component" value="Chromosome 1"/>
</dbReference>
<feature type="domain" description="Reverse transcriptase" evidence="1">
    <location>
        <begin position="125"/>
        <end position="291"/>
    </location>
</feature>
<dbReference type="GO" id="GO:0003964">
    <property type="term" value="F:RNA-directed DNA polymerase activity"/>
    <property type="evidence" value="ECO:0007669"/>
    <property type="project" value="UniProtKB-KW"/>
</dbReference>
<keyword evidence="2" id="KW-0548">Nucleotidyltransferase</keyword>
<dbReference type="CDD" id="cd01646">
    <property type="entry name" value="RT_Bac_retron_I"/>
    <property type="match status" value="1"/>
</dbReference>
<dbReference type="HOGENOM" id="CLU_453983_0_0_14"/>
<protein>
    <submittedName>
        <fullName evidence="2">Reverse transcriptase</fullName>
    </submittedName>
</protein>
<sequence>MKKDVIKDYFNRSGYFSEYLPSEFSIHGIKDTFSKNKVGKVKPYNYSMSKFQIEDHRRSIHVPELISYLAAIEKISESNVLDKILQTDENSQHSFSKLMIKNEVVRHSNPSDRTLSLQMGRNVDEEKFSYSFNLTKKIINSSGAKGILYLDIANFFGSFYTHNITAIFRGEQWALEQYNLKKNNEMVDDEYTRLERIDSAIRNMNIGRSHGLLVGPFISKVLAETLMNTIDKEIEKEDIKFVRFMDDYEIFVYEESEIDLITAKVENILSEYGFSLNSAKTNYIRFPYSDKNDLTSIFDSSKKELQIINLFNRFIEIEITKKQKGAIKYLISRIDEFDKESNDLVISLIVNAIINNPNSTVVAINKLINKLNEKKIETQTNRVVESLLVFLRICVKNKYDLEQVWIVYAILKINSNCKFDFNDLNELAAMVVLCESNNLNEEYIKKHAGKCFLLDYELWRRDIITDDDIFGFHELDQEIYCKLKKSDFSFYKKKTTD</sequence>
<dbReference type="KEGG" id="aoc:Aocu_08800"/>
<evidence type="ECO:0000259" key="1">
    <source>
        <dbReference type="Pfam" id="PF00078"/>
    </source>
</evidence>
<dbReference type="InParanoid" id="A0A061AAT0"/>
<dbReference type="OrthoDB" id="9780724at2"/>
<name>A0A061AAT0_9MOLU</name>
<dbReference type="Pfam" id="PF00078">
    <property type="entry name" value="RVT_1"/>
    <property type="match status" value="1"/>
</dbReference>
<keyword evidence="2" id="KW-0808">Transferase</keyword>